<accession>A0A832MIN2</accession>
<name>A0A832MIN2_UNCEI</name>
<gene>
    <name evidence="1" type="ORF">ENR23_00965</name>
</gene>
<dbReference type="Gene3D" id="2.40.50.100">
    <property type="match status" value="1"/>
</dbReference>
<dbReference type="Pfam" id="PF01597">
    <property type="entry name" value="GCV_H"/>
    <property type="match status" value="1"/>
</dbReference>
<sequence>MSAGVLSFQLCDRAFDCERCPLDQAMRMHFGRPAAPAEDSAPPAAAELATDRRYSRGHCWVLPLAGDGPARRVRAGLEPGLARVLPLPRSVVLPSAGSVVGRGQPHVWVIAEGGTFALHAPLTGRVVAVNPNLAERPSRLATSPLEEGWLYELEAEPGPQFRALMDARTAGGRYEVDARRFRAELARALRRSGERAGPLMADGGAPLADLGQMLGPSRYLEILARVYG</sequence>
<reference evidence="1" key="1">
    <citation type="journal article" date="2020" name="mSystems">
        <title>Genome- and Community-Level Interaction Insights into Carbon Utilization and Element Cycling Functions of Hydrothermarchaeota in Hydrothermal Sediment.</title>
        <authorList>
            <person name="Zhou Z."/>
            <person name="Liu Y."/>
            <person name="Xu W."/>
            <person name="Pan J."/>
            <person name="Luo Z.H."/>
            <person name="Li M."/>
        </authorList>
    </citation>
    <scope>NUCLEOTIDE SEQUENCE [LARGE SCALE GENOMIC DNA]</scope>
    <source>
        <strain evidence="1">SpSt-381</strain>
    </source>
</reference>
<evidence type="ECO:0000313" key="1">
    <source>
        <dbReference type="EMBL" id="HGZ41992.1"/>
    </source>
</evidence>
<organism evidence="1">
    <name type="scientific">Eiseniibacteriota bacterium</name>
    <dbReference type="NCBI Taxonomy" id="2212470"/>
    <lineage>
        <taxon>Bacteria</taxon>
        <taxon>Candidatus Eiseniibacteriota</taxon>
    </lineage>
</organism>
<dbReference type="SUPFAM" id="SSF51230">
    <property type="entry name" value="Single hybrid motif"/>
    <property type="match status" value="1"/>
</dbReference>
<dbReference type="AlphaFoldDB" id="A0A832MIN2"/>
<dbReference type="InterPro" id="IPR033753">
    <property type="entry name" value="GCV_H/Fam206"/>
</dbReference>
<comment type="caution">
    <text evidence="1">The sequence shown here is derived from an EMBL/GenBank/DDBJ whole genome shotgun (WGS) entry which is preliminary data.</text>
</comment>
<evidence type="ECO:0008006" key="2">
    <source>
        <dbReference type="Google" id="ProtNLM"/>
    </source>
</evidence>
<dbReference type="EMBL" id="DSQF01000002">
    <property type="protein sequence ID" value="HGZ41992.1"/>
    <property type="molecule type" value="Genomic_DNA"/>
</dbReference>
<protein>
    <recommendedName>
        <fullName evidence="2">Glycine cleavage system protein H</fullName>
    </recommendedName>
</protein>
<proteinExistence type="predicted"/>
<dbReference type="InterPro" id="IPR011053">
    <property type="entry name" value="Single_hybrid_motif"/>
</dbReference>